<dbReference type="AlphaFoldDB" id="A0A395JR90"/>
<evidence type="ECO:0000313" key="1">
    <source>
        <dbReference type="EMBL" id="RBP52842.1"/>
    </source>
</evidence>
<organism evidence="1 2">
    <name type="scientific">Arenicella xantha</name>
    <dbReference type="NCBI Taxonomy" id="644221"/>
    <lineage>
        <taxon>Bacteria</taxon>
        <taxon>Pseudomonadati</taxon>
        <taxon>Pseudomonadota</taxon>
        <taxon>Gammaproteobacteria</taxon>
        <taxon>Arenicellales</taxon>
        <taxon>Arenicellaceae</taxon>
        <taxon>Arenicella</taxon>
    </lineage>
</organism>
<gene>
    <name evidence="1" type="ORF">DFR28_101226</name>
</gene>
<dbReference type="InterPro" id="IPR009351">
    <property type="entry name" value="AlkZ-like"/>
</dbReference>
<dbReference type="FunCoup" id="A0A395JR90">
    <property type="interactions" value="5"/>
</dbReference>
<dbReference type="EMBL" id="QNRT01000001">
    <property type="protein sequence ID" value="RBP52842.1"/>
    <property type="molecule type" value="Genomic_DNA"/>
</dbReference>
<evidence type="ECO:0008006" key="3">
    <source>
        <dbReference type="Google" id="ProtNLM"/>
    </source>
</evidence>
<name>A0A395JR90_9GAMM</name>
<evidence type="ECO:0000313" key="2">
    <source>
        <dbReference type="Proteomes" id="UP000253083"/>
    </source>
</evidence>
<dbReference type="Proteomes" id="UP000253083">
    <property type="component" value="Unassembled WGS sequence"/>
</dbReference>
<dbReference type="Pfam" id="PF06224">
    <property type="entry name" value="AlkZ-like"/>
    <property type="match status" value="1"/>
</dbReference>
<reference evidence="1 2" key="1">
    <citation type="submission" date="2018-06" db="EMBL/GenBank/DDBJ databases">
        <title>Genomic Encyclopedia of Type Strains, Phase IV (KMG-IV): sequencing the most valuable type-strain genomes for metagenomic binning, comparative biology and taxonomic classification.</title>
        <authorList>
            <person name="Goeker M."/>
        </authorList>
    </citation>
    <scope>NUCLEOTIDE SEQUENCE [LARGE SCALE GENOMIC DNA]</scope>
    <source>
        <strain evidence="1 2">DSM 24032</strain>
    </source>
</reference>
<dbReference type="PANTHER" id="PTHR30528">
    <property type="entry name" value="CYTOPLASMIC PROTEIN"/>
    <property type="match status" value="1"/>
</dbReference>
<protein>
    <recommendedName>
        <fullName evidence="3">Winged helix-turn-helix domain-containing protein</fullName>
    </recommendedName>
</protein>
<accession>A0A395JR90</accession>
<sequence length="426" mass="48957">MSNTCRFGKHKQCECSLWVFNLISLSPKEARKLALLGQGLLRSREFGSGHQAVRRAIQQLSYVQIDTISVVARAHHHTCWNRIDSYRPDQLDHLMRQGHVFEYWSHAAAYLPIEDYRYSLRQKKSFADGERHWHGKDQAMSSAVLQRIAQEGPLKASDFKHQKLGSGSGWWEWKPAKIALEQLFMEGKLMVVERRGFQKVYDLTERVLPAGIDTSMPSEDEQLMYLVDRYLSCNGLGTPAEIAYLRKGTKTKVVELCERLAEQKQLEKLSVNGQAYFARGAELELLAKPLSQTKVKILSPFDNLVIQRRRLQELFDFNYQIECYVPANKRVHGYFVLPLLWGQQMAGRMDAKVDRKTGVLTINALYIESDIKTKRIAAFLDALIPSLKMFRDFNQARQIEVLLVSSANGEMTASDRRQLVFRLNSV</sequence>
<keyword evidence="2" id="KW-1185">Reference proteome</keyword>
<dbReference type="InParanoid" id="A0A395JR90"/>
<dbReference type="PANTHER" id="PTHR30528:SF0">
    <property type="entry name" value="CYTOPLASMIC PROTEIN"/>
    <property type="match status" value="1"/>
</dbReference>
<proteinExistence type="predicted"/>
<comment type="caution">
    <text evidence="1">The sequence shown here is derived from an EMBL/GenBank/DDBJ whole genome shotgun (WGS) entry which is preliminary data.</text>
</comment>